<dbReference type="EMBL" id="BFAG01000001">
    <property type="protein sequence ID" value="GBF03952.1"/>
    <property type="molecule type" value="Genomic_DNA"/>
</dbReference>
<keyword evidence="2" id="KW-1185">Reference proteome</keyword>
<reference evidence="2" key="1">
    <citation type="submission" date="2018-01" db="EMBL/GenBank/DDBJ databases">
        <title>Draft Genome Sequence of the Radioresistant Bacterium Deinococcus aerius TR0125, Isolated from the Higher Atmosphere above Japan.</title>
        <authorList>
            <person name="Satoh K."/>
            <person name="Arai H."/>
            <person name="Sanzen T."/>
            <person name="Kawaguchi Y."/>
            <person name="Hayashi H."/>
            <person name="Yokobori S."/>
            <person name="Yamagishi A."/>
            <person name="Oono Y."/>
            <person name="Narumi I."/>
        </authorList>
    </citation>
    <scope>NUCLEOTIDE SEQUENCE [LARGE SCALE GENOMIC DNA]</scope>
    <source>
        <strain evidence="2">TR0125</strain>
    </source>
</reference>
<evidence type="ECO:0008006" key="3">
    <source>
        <dbReference type="Google" id="ProtNLM"/>
    </source>
</evidence>
<proteinExistence type="predicted"/>
<dbReference type="OrthoDB" id="71372at2"/>
<name>A0A2I9CR36_9DEIO</name>
<protein>
    <recommendedName>
        <fullName evidence="3">Ig-like domain-containing protein</fullName>
    </recommendedName>
</protein>
<comment type="caution">
    <text evidence="1">The sequence shown here is derived from an EMBL/GenBank/DDBJ whole genome shotgun (WGS) entry which is preliminary data.</text>
</comment>
<dbReference type="RefSeq" id="WP_103127551.1">
    <property type="nucleotide sequence ID" value="NZ_BFAG01000001.1"/>
</dbReference>
<gene>
    <name evidence="1" type="ORF">DAERI_010124</name>
</gene>
<dbReference type="PROSITE" id="PS51257">
    <property type="entry name" value="PROKAR_LIPOPROTEIN"/>
    <property type="match status" value="1"/>
</dbReference>
<dbReference type="Proteomes" id="UP000236569">
    <property type="component" value="Unassembled WGS sequence"/>
</dbReference>
<sequence>MRAPASFPIRLLVLACLLAPALTACRYAYFPLVPKPVEVTLPARVTTATLKRDGANLLLQARVEGRFDPGYLSVAWFDGAQELGHDSVYLDAAQRDASFRLEAPNPGAYRAVISFGGTVLRQVELYEILP</sequence>
<accession>A0A2I9CR36</accession>
<evidence type="ECO:0000313" key="1">
    <source>
        <dbReference type="EMBL" id="GBF03952.1"/>
    </source>
</evidence>
<organism evidence="1 2">
    <name type="scientific">Deinococcus aerius</name>
    <dbReference type="NCBI Taxonomy" id="200253"/>
    <lineage>
        <taxon>Bacteria</taxon>
        <taxon>Thermotogati</taxon>
        <taxon>Deinococcota</taxon>
        <taxon>Deinococci</taxon>
        <taxon>Deinococcales</taxon>
        <taxon>Deinococcaceae</taxon>
        <taxon>Deinococcus</taxon>
    </lineage>
</organism>
<dbReference type="AlphaFoldDB" id="A0A2I9CR36"/>
<evidence type="ECO:0000313" key="2">
    <source>
        <dbReference type="Proteomes" id="UP000236569"/>
    </source>
</evidence>